<dbReference type="AlphaFoldDB" id="A0AAV9MGN5"/>
<name>A0AAV9MGN5_9SOLN</name>
<dbReference type="Proteomes" id="UP001311915">
    <property type="component" value="Unassembled WGS sequence"/>
</dbReference>
<organism evidence="1 2">
    <name type="scientific">Solanum pinnatisectum</name>
    <name type="common">tansyleaf nightshade</name>
    <dbReference type="NCBI Taxonomy" id="50273"/>
    <lineage>
        <taxon>Eukaryota</taxon>
        <taxon>Viridiplantae</taxon>
        <taxon>Streptophyta</taxon>
        <taxon>Embryophyta</taxon>
        <taxon>Tracheophyta</taxon>
        <taxon>Spermatophyta</taxon>
        <taxon>Magnoliopsida</taxon>
        <taxon>eudicotyledons</taxon>
        <taxon>Gunneridae</taxon>
        <taxon>Pentapetalae</taxon>
        <taxon>asterids</taxon>
        <taxon>lamiids</taxon>
        <taxon>Solanales</taxon>
        <taxon>Solanaceae</taxon>
        <taxon>Solanoideae</taxon>
        <taxon>Solaneae</taxon>
        <taxon>Solanum</taxon>
    </lineage>
</organism>
<accession>A0AAV9MGN5</accession>
<keyword evidence="2" id="KW-1185">Reference proteome</keyword>
<dbReference type="EMBL" id="JAWPEI010000001">
    <property type="protein sequence ID" value="KAK4737091.1"/>
    <property type="molecule type" value="Genomic_DNA"/>
</dbReference>
<proteinExistence type="predicted"/>
<evidence type="ECO:0000313" key="2">
    <source>
        <dbReference type="Proteomes" id="UP001311915"/>
    </source>
</evidence>
<gene>
    <name evidence="1" type="ORF">R3W88_000788</name>
</gene>
<evidence type="ECO:0000313" key="1">
    <source>
        <dbReference type="EMBL" id="KAK4737091.1"/>
    </source>
</evidence>
<sequence length="119" mass="13780">MPSEVEVDVSKDVDDIEVTRESTNPIEKEVEIPQNIVPMPRLPPPFPQRLVKKTEEGKYRKFISMLKQLSINMMLIEASEQMPRYAKFMKDLVTKKWAVSFEDDDKLKHCSAIATRSLV</sequence>
<comment type="caution">
    <text evidence="1">The sequence shown here is derived from an EMBL/GenBank/DDBJ whole genome shotgun (WGS) entry which is preliminary data.</text>
</comment>
<reference evidence="1 2" key="1">
    <citation type="submission" date="2023-10" db="EMBL/GenBank/DDBJ databases">
        <title>Genome-Wide Identification Analysis in wild type Solanum Pinnatisectum Reveals Some Genes Defensing Phytophthora Infestans.</title>
        <authorList>
            <person name="Sun C."/>
        </authorList>
    </citation>
    <scope>NUCLEOTIDE SEQUENCE [LARGE SCALE GENOMIC DNA]</scope>
    <source>
        <strain evidence="1">LQN</strain>
        <tissue evidence="1">Leaf</tissue>
    </source>
</reference>
<protein>
    <submittedName>
        <fullName evidence="1">Uncharacterized protein</fullName>
    </submittedName>
</protein>